<reference evidence="1 2" key="1">
    <citation type="submission" date="2019-02" db="EMBL/GenBank/DDBJ databases">
        <title>Deep-cultivation of Planctomycetes and their phenomic and genomic characterization uncovers novel biology.</title>
        <authorList>
            <person name="Wiegand S."/>
            <person name="Jogler M."/>
            <person name="Boedeker C."/>
            <person name="Pinto D."/>
            <person name="Vollmers J."/>
            <person name="Rivas-Marin E."/>
            <person name="Kohn T."/>
            <person name="Peeters S.H."/>
            <person name="Heuer A."/>
            <person name="Rast P."/>
            <person name="Oberbeckmann S."/>
            <person name="Bunk B."/>
            <person name="Jeske O."/>
            <person name="Meyerdierks A."/>
            <person name="Storesund J.E."/>
            <person name="Kallscheuer N."/>
            <person name="Luecker S."/>
            <person name="Lage O.M."/>
            <person name="Pohl T."/>
            <person name="Merkel B.J."/>
            <person name="Hornburger P."/>
            <person name="Mueller R.-W."/>
            <person name="Bruemmer F."/>
            <person name="Labrenz M."/>
            <person name="Spormann A.M."/>
            <person name="Op den Camp H."/>
            <person name="Overmann J."/>
            <person name="Amann R."/>
            <person name="Jetten M.S.M."/>
            <person name="Mascher T."/>
            <person name="Medema M.H."/>
            <person name="Devos D.P."/>
            <person name="Kaster A.-K."/>
            <person name="Ovreas L."/>
            <person name="Rohde M."/>
            <person name="Galperin M.Y."/>
            <person name="Jogler C."/>
        </authorList>
    </citation>
    <scope>NUCLEOTIDE SEQUENCE [LARGE SCALE GENOMIC DNA]</scope>
    <source>
        <strain evidence="1 2">Mal4</strain>
    </source>
</reference>
<evidence type="ECO:0000313" key="1">
    <source>
        <dbReference type="EMBL" id="QDU37502.1"/>
    </source>
</evidence>
<dbReference type="EMBL" id="CP036275">
    <property type="protein sequence ID" value="QDU37502.1"/>
    <property type="molecule type" value="Genomic_DNA"/>
</dbReference>
<dbReference type="InterPro" id="IPR002591">
    <property type="entry name" value="Phosphodiest/P_Trfase"/>
</dbReference>
<dbReference type="KEGG" id="mri:Mal4_18160"/>
<dbReference type="AlphaFoldDB" id="A0A517Z4T3"/>
<dbReference type="RefSeq" id="WP_145368372.1">
    <property type="nucleotide sequence ID" value="NZ_CP036275.1"/>
</dbReference>
<gene>
    <name evidence="1" type="ORF">Mal4_18160</name>
</gene>
<keyword evidence="2" id="KW-1185">Reference proteome</keyword>
<proteinExistence type="predicted"/>
<dbReference type="OrthoDB" id="2381338at2"/>
<dbReference type="PANTHER" id="PTHR10151:SF120">
    <property type="entry name" value="BIS(5'-ADENOSYL)-TRIPHOSPHATASE"/>
    <property type="match status" value="1"/>
</dbReference>
<evidence type="ECO:0000313" key="2">
    <source>
        <dbReference type="Proteomes" id="UP000320496"/>
    </source>
</evidence>
<accession>A0A517Z4T3</accession>
<organism evidence="1 2">
    <name type="scientific">Maioricimonas rarisocia</name>
    <dbReference type="NCBI Taxonomy" id="2528026"/>
    <lineage>
        <taxon>Bacteria</taxon>
        <taxon>Pseudomonadati</taxon>
        <taxon>Planctomycetota</taxon>
        <taxon>Planctomycetia</taxon>
        <taxon>Planctomycetales</taxon>
        <taxon>Planctomycetaceae</taxon>
        <taxon>Maioricimonas</taxon>
    </lineage>
</organism>
<dbReference type="SUPFAM" id="SSF53649">
    <property type="entry name" value="Alkaline phosphatase-like"/>
    <property type="match status" value="1"/>
</dbReference>
<dbReference type="GO" id="GO:0016787">
    <property type="term" value="F:hydrolase activity"/>
    <property type="evidence" value="ECO:0007669"/>
    <property type="project" value="UniProtKB-ARBA"/>
</dbReference>
<dbReference type="InterPro" id="IPR017850">
    <property type="entry name" value="Alkaline_phosphatase_core_sf"/>
</dbReference>
<dbReference type="Proteomes" id="UP000320496">
    <property type="component" value="Chromosome"/>
</dbReference>
<name>A0A517Z4T3_9PLAN</name>
<protein>
    <submittedName>
        <fullName evidence="1">Type I phosphodiesterase / nucleotide pyrophosphatase</fullName>
    </submittedName>
</protein>
<dbReference type="Pfam" id="PF01663">
    <property type="entry name" value="Phosphodiest"/>
    <property type="match status" value="1"/>
</dbReference>
<dbReference type="PANTHER" id="PTHR10151">
    <property type="entry name" value="ECTONUCLEOTIDE PYROPHOSPHATASE/PHOSPHODIESTERASE"/>
    <property type="match status" value="1"/>
</dbReference>
<sequence>MKKVLLVIIDALATRIVEPAMQDGRLKTFSSLAAAGVFRTDSISIFPSITPAATASLMTGRYPVDHGIAGAFWYERDADCVAYYGDDVWVVMNEGFGKYFNDFLVSLNFTRLQSETVFERVENAGMTAAVLNYMWFRGGTRHEVNAPLLLQLLPGTSFVEHISGPTIAALGDFVTSRIPGSDETLSASGGFMRRYGFHDETTGEYLLQLARTAGLPDFTLAYFPNNDWDSHSVGPAEAASTVERVDEILGELIESCGGLDAFLAEYAIVITGDHSQCDMAESADDRPIDLDELLEGFDRVPAGSEWGDENDLMVCPNLRAAQIYFHRASTPEHRDEVGRRLLSHSHVDQVLWVEPFRCDRIDSYEVRTADRGRLSFSIADEGSESDCFDRYGNHWSIEGDLSAIDATIGPDGQIHYGIYPNALERIVTGFCNQCGDIWATARPGSEFCLSETSVHAGGSHGTLHELDSTSPLLVAGAPGDITVPEHPRNVDVTPLCLRILGIDQ</sequence>
<dbReference type="Gene3D" id="3.40.720.10">
    <property type="entry name" value="Alkaline Phosphatase, subunit A"/>
    <property type="match status" value="1"/>
</dbReference>